<dbReference type="SMART" id="SM00474">
    <property type="entry name" value="35EXOc"/>
    <property type="match status" value="1"/>
</dbReference>
<sequence length="901" mass="104596">MYQRRDRGGQNHSNFDEGTKMSYYGRKTSKPDKNISKHDNNCCQDISISLELEDNDSMFFQDLKKMWTMLKNSPPVISKLHNYYNACYNLNINPYVQELKLIFNCQDFYNIKSKTLPLFVIEEFKKWSTISRNKIIHFLTPQVQLDAFKVINLQNSYSVKKMVFECYEFYQSKDLFFNSITCMVERKQYREASYYAMLFKFHDKFTIDDFLIPLVLQDKLCGVVDEFLEGSKKHQVDLVQWCDSILAKNVNHAAMEYVCLKGIADVKLEKLYAKPWKKLIARLVKTYRLPSDLTPNLVKKRNEGALQFILHKRFIERAFSDDSYREMVQEAVGDDEEMKKELVSQVATYQELSEALRWAHFYNIEKEAWPYGLRIYEENPNEDRHQLDILKPEEETWDLEPAPNENADYHKFRLDFNSIRLIDSEETFHSFLDTGLQDVDIVGIDCEWKPSFGNKTNELALMQIATRKFVFILDVINLSDKVPPLWQELGKLLFNNSGIVKLGFSFSSDYAMIKQTLPLLNFSTKQVGFLDLHSIWKQLEKHSRIKLPYEVRIGGPSLGTLVHHCLGRPLDKSDQFSNWEKRPLRESQLIYAALDAYVLIEIYDVMKQCTESAKLNFDDICYHLMTNDKTQKKKTKNQGRRKFTNSTAPTVPQAPSPHPAAVPAHQVKVVCDTMLQGLAKNLRRVGIDAAVLQNHQEHQECVKYAINEKRYILSRGGVYNMLSGYVPQGHCLKILSDDVDEQLKEVLDYYKIIVTRDHIFSRCQACNGNSFIKVSRSTMSALVNSARSVHHPPPCYEEDEATGFTSEEELEEAGYSYRKQPYVAPPAPITTSRKWDLYPDEKLDMGLCQTKQGAKIQVSNIPEGVLNKNELYYVCEECGKVFWDGTHFEKVLQGRLKDVVQ</sequence>
<evidence type="ECO:0000256" key="4">
    <source>
        <dbReference type="SAM" id="MobiDB-lite"/>
    </source>
</evidence>
<feature type="region of interest" description="Disordered" evidence="4">
    <location>
        <begin position="630"/>
        <end position="660"/>
    </location>
</feature>
<evidence type="ECO:0000313" key="6">
    <source>
        <dbReference type="EMBL" id="CAH0547599.1"/>
    </source>
</evidence>
<feature type="domain" description="3'-5' exonuclease" evidence="5">
    <location>
        <begin position="419"/>
        <end position="611"/>
    </location>
</feature>
<dbReference type="InterPro" id="IPR036397">
    <property type="entry name" value="RNaseH_sf"/>
</dbReference>
<keyword evidence="2" id="KW-0378">Hydrolase</keyword>
<evidence type="ECO:0000256" key="3">
    <source>
        <dbReference type="ARBA" id="ARBA00022839"/>
    </source>
</evidence>
<dbReference type="PANTHER" id="PTHR47765">
    <property type="entry name" value="3'-5' EXONUCLEASE DOMAIN-CONTAINING PROTEIN"/>
    <property type="match status" value="1"/>
</dbReference>
<evidence type="ECO:0000313" key="7">
    <source>
        <dbReference type="Proteomes" id="UP001154078"/>
    </source>
</evidence>
<dbReference type="OrthoDB" id="18193at2759"/>
<reference evidence="6" key="1">
    <citation type="submission" date="2021-12" db="EMBL/GenBank/DDBJ databases">
        <authorList>
            <person name="King R."/>
        </authorList>
    </citation>
    <scope>NUCLEOTIDE SEQUENCE</scope>
</reference>
<protein>
    <recommendedName>
        <fullName evidence="5">3'-5' exonuclease domain-containing protein</fullName>
    </recommendedName>
</protein>
<dbReference type="Pfam" id="PF01612">
    <property type="entry name" value="DNA_pol_A_exo1"/>
    <property type="match status" value="1"/>
</dbReference>
<evidence type="ECO:0000256" key="2">
    <source>
        <dbReference type="ARBA" id="ARBA00022801"/>
    </source>
</evidence>
<keyword evidence="1" id="KW-0540">Nuclease</keyword>
<dbReference type="InterPro" id="IPR012337">
    <property type="entry name" value="RNaseH-like_sf"/>
</dbReference>
<proteinExistence type="predicted"/>
<accession>A0A9P0AT49</accession>
<organism evidence="6 7">
    <name type="scientific">Brassicogethes aeneus</name>
    <name type="common">Rape pollen beetle</name>
    <name type="synonym">Meligethes aeneus</name>
    <dbReference type="NCBI Taxonomy" id="1431903"/>
    <lineage>
        <taxon>Eukaryota</taxon>
        <taxon>Metazoa</taxon>
        <taxon>Ecdysozoa</taxon>
        <taxon>Arthropoda</taxon>
        <taxon>Hexapoda</taxon>
        <taxon>Insecta</taxon>
        <taxon>Pterygota</taxon>
        <taxon>Neoptera</taxon>
        <taxon>Endopterygota</taxon>
        <taxon>Coleoptera</taxon>
        <taxon>Polyphaga</taxon>
        <taxon>Cucujiformia</taxon>
        <taxon>Nitidulidae</taxon>
        <taxon>Meligethinae</taxon>
        <taxon>Brassicogethes</taxon>
    </lineage>
</organism>
<evidence type="ECO:0000259" key="5">
    <source>
        <dbReference type="SMART" id="SM00474"/>
    </source>
</evidence>
<keyword evidence="7" id="KW-1185">Reference proteome</keyword>
<dbReference type="GO" id="GO:0008408">
    <property type="term" value="F:3'-5' exonuclease activity"/>
    <property type="evidence" value="ECO:0007669"/>
    <property type="project" value="InterPro"/>
</dbReference>
<dbReference type="PANTHER" id="PTHR47765:SF2">
    <property type="entry name" value="EXONUCLEASE MUT-7 HOMOLOG"/>
    <property type="match status" value="1"/>
</dbReference>
<feature type="compositionally biased region" description="Basic and acidic residues" evidence="4">
    <location>
        <begin position="1"/>
        <end position="19"/>
    </location>
</feature>
<dbReference type="InterPro" id="IPR037432">
    <property type="entry name" value="Mut-7_DEDDy_dom"/>
</dbReference>
<dbReference type="SUPFAM" id="SSF53098">
    <property type="entry name" value="Ribonuclease H-like"/>
    <property type="match status" value="1"/>
</dbReference>
<evidence type="ECO:0000256" key="1">
    <source>
        <dbReference type="ARBA" id="ARBA00022722"/>
    </source>
</evidence>
<feature type="region of interest" description="Disordered" evidence="4">
    <location>
        <begin position="1"/>
        <end position="36"/>
    </location>
</feature>
<dbReference type="GO" id="GO:0006139">
    <property type="term" value="P:nucleobase-containing compound metabolic process"/>
    <property type="evidence" value="ECO:0007669"/>
    <property type="project" value="InterPro"/>
</dbReference>
<dbReference type="Proteomes" id="UP001154078">
    <property type="component" value="Chromosome 1"/>
</dbReference>
<gene>
    <name evidence="6" type="ORF">MELIAE_LOCUS1557</name>
</gene>
<dbReference type="InterPro" id="IPR052408">
    <property type="entry name" value="Exonuclease_MUT-7-like"/>
</dbReference>
<feature type="compositionally biased region" description="Basic residues" evidence="4">
    <location>
        <begin position="631"/>
        <end position="643"/>
    </location>
</feature>
<keyword evidence="3" id="KW-0269">Exonuclease</keyword>
<dbReference type="EMBL" id="OV121132">
    <property type="protein sequence ID" value="CAH0547599.1"/>
    <property type="molecule type" value="Genomic_DNA"/>
</dbReference>
<dbReference type="Pfam" id="PF01927">
    <property type="entry name" value="Mut7-C"/>
    <property type="match status" value="2"/>
</dbReference>
<dbReference type="InterPro" id="IPR002562">
    <property type="entry name" value="3'-5'_exonuclease_dom"/>
</dbReference>
<dbReference type="Gene3D" id="3.30.420.10">
    <property type="entry name" value="Ribonuclease H-like superfamily/Ribonuclease H"/>
    <property type="match status" value="1"/>
</dbReference>
<dbReference type="CDD" id="cd06146">
    <property type="entry name" value="mut-7_like_exo"/>
    <property type="match status" value="1"/>
</dbReference>
<name>A0A9P0AT49_BRAAE</name>
<dbReference type="InterPro" id="IPR002782">
    <property type="entry name" value="Mut7-C_RNAse_dom"/>
</dbReference>
<dbReference type="AlphaFoldDB" id="A0A9P0AT49"/>
<dbReference type="GO" id="GO:0003676">
    <property type="term" value="F:nucleic acid binding"/>
    <property type="evidence" value="ECO:0007669"/>
    <property type="project" value="InterPro"/>
</dbReference>